<name>A0A0F8X1P5_9ZZZZ</name>
<dbReference type="Pfam" id="PF22262">
    <property type="entry name" value="DUF6950"/>
    <property type="match status" value="1"/>
</dbReference>
<proteinExistence type="predicted"/>
<feature type="domain" description="DUF6950" evidence="1">
    <location>
        <begin position="7"/>
        <end position="122"/>
    </location>
</feature>
<protein>
    <recommendedName>
        <fullName evidence="1">DUF6950 domain-containing protein</fullName>
    </recommendedName>
</protein>
<sequence length="157" mass="17220">MSTLVVRQRSWRPALLAWAIEVRGQPYVWGETDCGALVCKALRLQFGVELFAALPPWSSARSALRAWGVLLKEAGGGYATLLSRMGATEVRGRVRGRWPMGTILISREDVGPLPALGIYVDPIVVQSDQECGVQWSDPSTADIESAWLFEQVVLNHG</sequence>
<gene>
    <name evidence="2" type="ORF">LCGC14_2998740</name>
</gene>
<accession>A0A0F8X1P5</accession>
<organism evidence="2">
    <name type="scientific">marine sediment metagenome</name>
    <dbReference type="NCBI Taxonomy" id="412755"/>
    <lineage>
        <taxon>unclassified sequences</taxon>
        <taxon>metagenomes</taxon>
        <taxon>ecological metagenomes</taxon>
    </lineage>
</organism>
<evidence type="ECO:0000259" key="1">
    <source>
        <dbReference type="Pfam" id="PF22262"/>
    </source>
</evidence>
<dbReference type="InterPro" id="IPR053802">
    <property type="entry name" value="DUF6950"/>
</dbReference>
<comment type="caution">
    <text evidence="2">The sequence shown here is derived from an EMBL/GenBank/DDBJ whole genome shotgun (WGS) entry which is preliminary data.</text>
</comment>
<reference evidence="2" key="1">
    <citation type="journal article" date="2015" name="Nature">
        <title>Complex archaea that bridge the gap between prokaryotes and eukaryotes.</title>
        <authorList>
            <person name="Spang A."/>
            <person name="Saw J.H."/>
            <person name="Jorgensen S.L."/>
            <person name="Zaremba-Niedzwiedzka K."/>
            <person name="Martijn J."/>
            <person name="Lind A.E."/>
            <person name="van Eijk R."/>
            <person name="Schleper C."/>
            <person name="Guy L."/>
            <person name="Ettema T.J."/>
        </authorList>
    </citation>
    <scope>NUCLEOTIDE SEQUENCE</scope>
</reference>
<evidence type="ECO:0000313" key="2">
    <source>
        <dbReference type="EMBL" id="KKK62997.1"/>
    </source>
</evidence>
<dbReference type="EMBL" id="LAZR01061727">
    <property type="protein sequence ID" value="KKK62997.1"/>
    <property type="molecule type" value="Genomic_DNA"/>
</dbReference>
<dbReference type="AlphaFoldDB" id="A0A0F8X1P5"/>